<organism evidence="4 5">
    <name type="scientific">Thiospirillum jenense</name>
    <dbReference type="NCBI Taxonomy" id="1653858"/>
    <lineage>
        <taxon>Bacteria</taxon>
        <taxon>Pseudomonadati</taxon>
        <taxon>Pseudomonadota</taxon>
        <taxon>Gammaproteobacteria</taxon>
        <taxon>Chromatiales</taxon>
        <taxon>Chromatiaceae</taxon>
        <taxon>Thiospirillum</taxon>
    </lineage>
</organism>
<evidence type="ECO:0000256" key="2">
    <source>
        <dbReference type="ARBA" id="ARBA00022649"/>
    </source>
</evidence>
<name>A0A839HIM4_9GAMM</name>
<dbReference type="SUPFAM" id="SSF55961">
    <property type="entry name" value="Bet v1-like"/>
    <property type="match status" value="1"/>
</dbReference>
<keyword evidence="2" id="KW-1277">Toxin-antitoxin system</keyword>
<dbReference type="GO" id="GO:0048039">
    <property type="term" value="F:ubiquinone binding"/>
    <property type="evidence" value="ECO:0007669"/>
    <property type="project" value="InterPro"/>
</dbReference>
<dbReference type="InterPro" id="IPR005031">
    <property type="entry name" value="COQ10_START"/>
</dbReference>
<evidence type="ECO:0000313" key="5">
    <source>
        <dbReference type="Proteomes" id="UP000548632"/>
    </source>
</evidence>
<sequence>MPIVKKSALVAHSDAEMFHLVADVEGYPKFLPWCHAAALLSRNDEQLCGRIEVARLGIHQVFSTCNRIEPPRYMSIELQEGPFRKLTGGWTFTALRADACKVELQLEFEFTGHLINSAFGSVFGQIANSLVDAFCQRADAIYKTPAAQR</sequence>
<comment type="similarity">
    <text evidence="1">Belongs to the ribosome association toxin RatA family.</text>
</comment>
<dbReference type="EMBL" id="JABVCQ010000011">
    <property type="protein sequence ID" value="MBB1125922.1"/>
    <property type="molecule type" value="Genomic_DNA"/>
</dbReference>
<dbReference type="InterPro" id="IPR023393">
    <property type="entry name" value="START-like_dom_sf"/>
</dbReference>
<evidence type="ECO:0000259" key="3">
    <source>
        <dbReference type="Pfam" id="PF03364"/>
    </source>
</evidence>
<dbReference type="GO" id="GO:0045333">
    <property type="term" value="P:cellular respiration"/>
    <property type="evidence" value="ECO:0007669"/>
    <property type="project" value="InterPro"/>
</dbReference>
<reference evidence="4 5" key="1">
    <citation type="journal article" date="2020" name="Arch. Microbiol.">
        <title>The genome sequence of the giant phototrophic gammaproteobacterium Thiospirillum jenense gives insight into its physiological properties and phylogenetic relationships.</title>
        <authorList>
            <person name="Imhoff J.F."/>
            <person name="Meyer T.E."/>
            <person name="Kyndt J.A."/>
        </authorList>
    </citation>
    <scope>NUCLEOTIDE SEQUENCE [LARGE SCALE GENOMIC DNA]</scope>
    <source>
        <strain evidence="4 5">DSM 216</strain>
    </source>
</reference>
<evidence type="ECO:0000313" key="4">
    <source>
        <dbReference type="EMBL" id="MBB1125922.1"/>
    </source>
</evidence>
<dbReference type="InterPro" id="IPR044996">
    <property type="entry name" value="COQ10-like"/>
</dbReference>
<feature type="domain" description="Coenzyme Q-binding protein COQ10 START" evidence="3">
    <location>
        <begin position="10"/>
        <end position="135"/>
    </location>
</feature>
<dbReference type="CDD" id="cd07813">
    <property type="entry name" value="COQ10p_like"/>
    <property type="match status" value="1"/>
</dbReference>
<evidence type="ECO:0000256" key="1">
    <source>
        <dbReference type="ARBA" id="ARBA00008918"/>
    </source>
</evidence>
<dbReference type="PANTHER" id="PTHR12901">
    <property type="entry name" value="SPERM PROTEIN HOMOLOG"/>
    <property type="match status" value="1"/>
</dbReference>
<dbReference type="Proteomes" id="UP000548632">
    <property type="component" value="Unassembled WGS sequence"/>
</dbReference>
<dbReference type="Gene3D" id="3.30.530.20">
    <property type="match status" value="1"/>
</dbReference>
<dbReference type="AlphaFoldDB" id="A0A839HIM4"/>
<dbReference type="PANTHER" id="PTHR12901:SF10">
    <property type="entry name" value="COENZYME Q-BINDING PROTEIN COQ10, MITOCHONDRIAL"/>
    <property type="match status" value="1"/>
</dbReference>
<dbReference type="Pfam" id="PF03364">
    <property type="entry name" value="Polyketide_cyc"/>
    <property type="match status" value="1"/>
</dbReference>
<comment type="caution">
    <text evidence="4">The sequence shown here is derived from an EMBL/GenBank/DDBJ whole genome shotgun (WGS) entry which is preliminary data.</text>
</comment>
<proteinExistence type="inferred from homology"/>
<accession>A0A839HIM4</accession>
<gene>
    <name evidence="4" type="ORF">HUK38_06710</name>
</gene>
<protein>
    <submittedName>
        <fullName evidence="4">Type II toxin-antitoxin system RatA family toxin</fullName>
    </submittedName>
</protein>
<keyword evidence="5" id="KW-1185">Reference proteome</keyword>